<dbReference type="SUPFAM" id="SSF56112">
    <property type="entry name" value="Protein kinase-like (PK-like)"/>
    <property type="match status" value="1"/>
</dbReference>
<reference evidence="2" key="1">
    <citation type="submission" date="2023-07" db="EMBL/GenBank/DDBJ databases">
        <title>Sequencing the genomes of 1000 actinobacteria strains.</title>
        <authorList>
            <person name="Klenk H.-P."/>
        </authorList>
    </citation>
    <scope>NUCLEOTIDE SEQUENCE</scope>
    <source>
        <strain evidence="2">DSM 13988</strain>
    </source>
</reference>
<dbReference type="InterPro" id="IPR002575">
    <property type="entry name" value="Aminoglycoside_PTrfase"/>
</dbReference>
<dbReference type="Proteomes" id="UP001247307">
    <property type="component" value="Unassembled WGS sequence"/>
</dbReference>
<sequence length="318" mass="35826">MNPPLPSPTDIWDRAEMAWLKDVFGSFSVEADLSWGIQGIQVTKIDTTRGPVVVKSGKKWVRPDAEGEQRALDPEPNPHNLREIRAYTQWMPQHNDLAPQLIAAEPRLGILAISFLDGDLVLGSAQVENPEVWQAAGETTRRFHGEARRVTSSFDGGNLSLLPNRVDAAEKGAEWLPTDPNLRSRVMAVAETARAFLRTAIPRELPLYPTHADNSPRNWMMTPQGFRLIDFGRAGIRPRYTELDFAWGAPGPCREAFMNGLGVPTDLAAWDEHERASCQLYLLAQYFRSLEWAWEHGDHGFYSEVLNRDETIHQFSTV</sequence>
<dbReference type="RefSeq" id="WP_309852177.1">
    <property type="nucleotide sequence ID" value="NZ_BAAAIU010000004.1"/>
</dbReference>
<name>A0AAE4C6L9_9MICC</name>
<evidence type="ECO:0000313" key="3">
    <source>
        <dbReference type="Proteomes" id="UP001247307"/>
    </source>
</evidence>
<feature type="domain" description="Aminoglycoside phosphotransferase" evidence="1">
    <location>
        <begin position="50"/>
        <end position="270"/>
    </location>
</feature>
<proteinExistence type="predicted"/>
<evidence type="ECO:0000313" key="2">
    <source>
        <dbReference type="EMBL" id="MDR6892718.1"/>
    </source>
</evidence>
<dbReference type="InterPro" id="IPR011009">
    <property type="entry name" value="Kinase-like_dom_sf"/>
</dbReference>
<protein>
    <recommendedName>
        <fullName evidence="1">Aminoglycoside phosphotransferase domain-containing protein</fullName>
    </recommendedName>
</protein>
<accession>A0AAE4C6L9</accession>
<dbReference type="Pfam" id="PF01636">
    <property type="entry name" value="APH"/>
    <property type="match status" value="1"/>
</dbReference>
<comment type="caution">
    <text evidence="2">The sequence shown here is derived from an EMBL/GenBank/DDBJ whole genome shotgun (WGS) entry which is preliminary data.</text>
</comment>
<dbReference type="AlphaFoldDB" id="A0AAE4C6L9"/>
<gene>
    <name evidence="2" type="ORF">J2S35_001658</name>
</gene>
<evidence type="ECO:0000259" key="1">
    <source>
        <dbReference type="Pfam" id="PF01636"/>
    </source>
</evidence>
<dbReference type="EMBL" id="JAVDUI010000001">
    <property type="protein sequence ID" value="MDR6892718.1"/>
    <property type="molecule type" value="Genomic_DNA"/>
</dbReference>
<dbReference type="Gene3D" id="3.90.1200.10">
    <property type="match status" value="1"/>
</dbReference>
<keyword evidence="3" id="KW-1185">Reference proteome</keyword>
<organism evidence="2 3">
    <name type="scientific">Falsarthrobacter nasiphocae</name>
    <dbReference type="NCBI Taxonomy" id="189863"/>
    <lineage>
        <taxon>Bacteria</taxon>
        <taxon>Bacillati</taxon>
        <taxon>Actinomycetota</taxon>
        <taxon>Actinomycetes</taxon>
        <taxon>Micrococcales</taxon>
        <taxon>Micrococcaceae</taxon>
        <taxon>Falsarthrobacter</taxon>
    </lineage>
</organism>